<sequence>MGRVLVAYGSSEGQTAVIADRIGDVLADAGHDPLVISTKHPPPELSLSRYDGVVVAASVHMGTHQPDAVSFVRENLDALERVPSAFVSVSLTAATDSEDAGRTTEAYVEDVLQETGWSPTRTHVVAGALKYREYGLLTRFIVRRIAGKERLATDTSRDHEYTDWDDLEAFTGEFATLVDDHSSSAR</sequence>
<reference evidence="2" key="1">
    <citation type="submission" date="2022-06" db="EMBL/GenBank/DDBJ databases">
        <title>Diverse halophilic archaea isolated from saline environments.</title>
        <authorList>
            <person name="Cui H.-L."/>
        </authorList>
    </citation>
    <scope>NUCLEOTIDE SEQUENCE</scope>
    <source>
        <strain evidence="2">WLHS1</strain>
    </source>
</reference>
<dbReference type="PROSITE" id="PS50902">
    <property type="entry name" value="FLAVODOXIN_LIKE"/>
    <property type="match status" value="1"/>
</dbReference>
<dbReference type="PANTHER" id="PTHR38030">
    <property type="entry name" value="PROTOPORPHYRINOGEN IX DEHYDROGENASE [MENAQUINONE]"/>
    <property type="match status" value="1"/>
</dbReference>
<dbReference type="SUPFAM" id="SSF52218">
    <property type="entry name" value="Flavoproteins"/>
    <property type="match status" value="1"/>
</dbReference>
<dbReference type="GeneID" id="73288931"/>
<name>A0A9E7N9D5_9EURY</name>
<dbReference type="EMBL" id="CP100355">
    <property type="protein sequence ID" value="UTF54224.1"/>
    <property type="molecule type" value="Genomic_DNA"/>
</dbReference>
<dbReference type="Gene3D" id="3.40.50.360">
    <property type="match status" value="1"/>
</dbReference>
<protein>
    <submittedName>
        <fullName evidence="2">Protoporphyrinogen oxidase</fullName>
    </submittedName>
</protein>
<dbReference type="Proteomes" id="UP001056855">
    <property type="component" value="Chromosome"/>
</dbReference>
<evidence type="ECO:0000259" key="1">
    <source>
        <dbReference type="PROSITE" id="PS50902"/>
    </source>
</evidence>
<dbReference type="InterPro" id="IPR052200">
    <property type="entry name" value="Protoporphyrinogen_IX_DH"/>
</dbReference>
<dbReference type="GO" id="GO:0006783">
    <property type="term" value="P:heme biosynthetic process"/>
    <property type="evidence" value="ECO:0007669"/>
    <property type="project" value="TreeGrafter"/>
</dbReference>
<organism evidence="2 3">
    <name type="scientific">Natronosalvus rutilus</name>
    <dbReference type="NCBI Taxonomy" id="2953753"/>
    <lineage>
        <taxon>Archaea</taxon>
        <taxon>Methanobacteriati</taxon>
        <taxon>Methanobacteriota</taxon>
        <taxon>Stenosarchaea group</taxon>
        <taxon>Halobacteria</taxon>
        <taxon>Halobacteriales</taxon>
        <taxon>Natrialbaceae</taxon>
        <taxon>Natronosalvus</taxon>
    </lineage>
</organism>
<dbReference type="InterPro" id="IPR008254">
    <property type="entry name" value="Flavodoxin/NO_synth"/>
</dbReference>
<dbReference type="Pfam" id="PF12724">
    <property type="entry name" value="Flavodoxin_5"/>
    <property type="match status" value="1"/>
</dbReference>
<evidence type="ECO:0000313" key="2">
    <source>
        <dbReference type="EMBL" id="UTF54224.1"/>
    </source>
</evidence>
<dbReference type="InterPro" id="IPR029039">
    <property type="entry name" value="Flavoprotein-like_sf"/>
</dbReference>
<dbReference type="AlphaFoldDB" id="A0A9E7N9D5"/>
<proteinExistence type="predicted"/>
<accession>A0A9E7N9D5</accession>
<keyword evidence="3" id="KW-1185">Reference proteome</keyword>
<dbReference type="PANTHER" id="PTHR38030:SF2">
    <property type="entry name" value="PROTOPORPHYRINOGEN IX DEHYDROGENASE [QUINONE]"/>
    <property type="match status" value="1"/>
</dbReference>
<dbReference type="GO" id="GO:0010181">
    <property type="term" value="F:FMN binding"/>
    <property type="evidence" value="ECO:0007669"/>
    <property type="project" value="InterPro"/>
</dbReference>
<gene>
    <name evidence="2" type="ORF">NGM29_02755</name>
</gene>
<dbReference type="KEGG" id="sawl:NGM29_02755"/>
<feature type="domain" description="Flavodoxin-like" evidence="1">
    <location>
        <begin position="4"/>
        <end position="175"/>
    </location>
</feature>
<dbReference type="GO" id="GO:0070819">
    <property type="term" value="F:menaquinone-dependent protoporphyrinogen oxidase activity"/>
    <property type="evidence" value="ECO:0007669"/>
    <property type="project" value="TreeGrafter"/>
</dbReference>
<evidence type="ECO:0000313" key="3">
    <source>
        <dbReference type="Proteomes" id="UP001056855"/>
    </source>
</evidence>
<dbReference type="InterPro" id="IPR026816">
    <property type="entry name" value="Flavodoxin_dom"/>
</dbReference>
<dbReference type="RefSeq" id="WP_254158783.1">
    <property type="nucleotide sequence ID" value="NZ_CP100355.1"/>
</dbReference>